<sequence length="74" mass="8010">MSTERLTMLITVLTIATQSGLYLITGGFSIGSKVSDMGAEIKLLRSEIVAQNEIQNYRLDELEGAKTANSSSEN</sequence>
<keyword evidence="1" id="KW-0812">Transmembrane</keyword>
<organism evidence="2 3">
    <name type="scientific">Anabaena lutea FACHB-196</name>
    <dbReference type="NCBI Taxonomy" id="2692881"/>
    <lineage>
        <taxon>Bacteria</taxon>
        <taxon>Bacillati</taxon>
        <taxon>Cyanobacteriota</taxon>
        <taxon>Cyanophyceae</taxon>
        <taxon>Nostocales</taxon>
        <taxon>Nostocaceae</taxon>
        <taxon>Anabaena</taxon>
    </lineage>
</organism>
<evidence type="ECO:0000256" key="1">
    <source>
        <dbReference type="SAM" id="Phobius"/>
    </source>
</evidence>
<protein>
    <recommendedName>
        <fullName evidence="4">TMhelix containing protein</fullName>
    </recommendedName>
</protein>
<dbReference type="EMBL" id="JACJST010000017">
    <property type="protein sequence ID" value="MBD2569689.1"/>
    <property type="molecule type" value="Genomic_DNA"/>
</dbReference>
<comment type="caution">
    <text evidence="2">The sequence shown here is derived from an EMBL/GenBank/DDBJ whole genome shotgun (WGS) entry which is preliminary data.</text>
</comment>
<dbReference type="Proteomes" id="UP000640531">
    <property type="component" value="Unassembled WGS sequence"/>
</dbReference>
<name>A0ABR8FHW1_9NOST</name>
<keyword evidence="1" id="KW-1133">Transmembrane helix</keyword>
<keyword evidence="3" id="KW-1185">Reference proteome</keyword>
<reference evidence="2 3" key="1">
    <citation type="journal article" date="2020" name="ISME J.">
        <title>Comparative genomics reveals insights into cyanobacterial evolution and habitat adaptation.</title>
        <authorList>
            <person name="Chen M.Y."/>
            <person name="Teng W.K."/>
            <person name="Zhao L."/>
            <person name="Hu C.X."/>
            <person name="Zhou Y.K."/>
            <person name="Han B.P."/>
            <person name="Song L.R."/>
            <person name="Shu W.S."/>
        </authorList>
    </citation>
    <scope>NUCLEOTIDE SEQUENCE [LARGE SCALE GENOMIC DNA]</scope>
    <source>
        <strain evidence="2 3">FACHB-196</strain>
    </source>
</reference>
<gene>
    <name evidence="2" type="ORF">H6G59_17675</name>
</gene>
<feature type="transmembrane region" description="Helical" evidence="1">
    <location>
        <begin position="6"/>
        <end position="24"/>
    </location>
</feature>
<dbReference type="RefSeq" id="WP_190716714.1">
    <property type="nucleotide sequence ID" value="NZ_JACJST010000017.1"/>
</dbReference>
<accession>A0ABR8FHW1</accession>
<evidence type="ECO:0000313" key="2">
    <source>
        <dbReference type="EMBL" id="MBD2569689.1"/>
    </source>
</evidence>
<proteinExistence type="predicted"/>
<keyword evidence="1" id="KW-0472">Membrane</keyword>
<evidence type="ECO:0008006" key="4">
    <source>
        <dbReference type="Google" id="ProtNLM"/>
    </source>
</evidence>
<evidence type="ECO:0000313" key="3">
    <source>
        <dbReference type="Proteomes" id="UP000640531"/>
    </source>
</evidence>